<dbReference type="Pfam" id="PF01657">
    <property type="entry name" value="Stress-antifung"/>
    <property type="match status" value="1"/>
</dbReference>
<dbReference type="InterPro" id="IPR038408">
    <property type="entry name" value="GNK2_sf"/>
</dbReference>
<dbReference type="GO" id="GO:0042742">
    <property type="term" value="P:defense response to bacterium"/>
    <property type="evidence" value="ECO:0007669"/>
    <property type="project" value="UniProtKB-KW"/>
</dbReference>
<dbReference type="PROSITE" id="PS51473">
    <property type="entry name" value="GNK2"/>
    <property type="match status" value="1"/>
</dbReference>
<dbReference type="GO" id="GO:0031640">
    <property type="term" value="P:killing of cells of another organism"/>
    <property type="evidence" value="ECO:0007669"/>
    <property type="project" value="UniProtKB-KW"/>
</dbReference>
<organism evidence="17 18">
    <name type="scientific">Urochloa decumbens</name>
    <dbReference type="NCBI Taxonomy" id="240449"/>
    <lineage>
        <taxon>Eukaryota</taxon>
        <taxon>Viridiplantae</taxon>
        <taxon>Streptophyta</taxon>
        <taxon>Embryophyta</taxon>
        <taxon>Tracheophyta</taxon>
        <taxon>Spermatophyta</taxon>
        <taxon>Magnoliopsida</taxon>
        <taxon>Liliopsida</taxon>
        <taxon>Poales</taxon>
        <taxon>Poaceae</taxon>
        <taxon>PACMAD clade</taxon>
        <taxon>Panicoideae</taxon>
        <taxon>Panicodae</taxon>
        <taxon>Paniceae</taxon>
        <taxon>Melinidinae</taxon>
        <taxon>Urochloa</taxon>
    </lineage>
</organism>
<name>A0ABC9BUI2_9POAL</name>
<evidence type="ECO:0000259" key="16">
    <source>
        <dbReference type="PROSITE" id="PS51473"/>
    </source>
</evidence>
<feature type="domain" description="Gnk2-homologous" evidence="16">
    <location>
        <begin position="41"/>
        <end position="146"/>
    </location>
</feature>
<evidence type="ECO:0000313" key="18">
    <source>
        <dbReference type="Proteomes" id="UP001497457"/>
    </source>
</evidence>
<evidence type="ECO:0000256" key="3">
    <source>
        <dbReference type="ARBA" id="ARBA00022577"/>
    </source>
</evidence>
<evidence type="ECO:0000256" key="13">
    <source>
        <dbReference type="ARBA" id="ARBA00024184"/>
    </source>
</evidence>
<feature type="chain" id="PRO_5044877140" description="Gnk2-homologous domain-containing protein" evidence="15">
    <location>
        <begin position="38"/>
        <end position="148"/>
    </location>
</feature>
<keyword evidence="6" id="KW-0430">Lectin</keyword>
<evidence type="ECO:0000256" key="6">
    <source>
        <dbReference type="ARBA" id="ARBA00022734"/>
    </source>
</evidence>
<evidence type="ECO:0000256" key="2">
    <source>
        <dbReference type="ARBA" id="ARBA00022529"/>
    </source>
</evidence>
<evidence type="ECO:0000313" key="17">
    <source>
        <dbReference type="EMBL" id="CAL5006154.1"/>
    </source>
</evidence>
<keyword evidence="18" id="KW-1185">Reference proteome</keyword>
<comment type="similarity">
    <text evidence="14">Belongs to the cysteine-rich repeat secretory protein family. Plasmodesmata-located proteins (PDLD) subfamily.</text>
</comment>
<keyword evidence="8" id="KW-0611">Plant defense</keyword>
<accession>A0ABC9BUI2</accession>
<dbReference type="GO" id="GO:0005537">
    <property type="term" value="F:D-mannose binding"/>
    <property type="evidence" value="ECO:0007669"/>
    <property type="project" value="UniProtKB-KW"/>
</dbReference>
<dbReference type="GO" id="GO:0009506">
    <property type="term" value="C:plasmodesma"/>
    <property type="evidence" value="ECO:0007669"/>
    <property type="project" value="UniProtKB-SubCell"/>
</dbReference>
<keyword evidence="2" id="KW-0929">Antimicrobial</keyword>
<dbReference type="InterPro" id="IPR002902">
    <property type="entry name" value="GNK2"/>
</dbReference>
<evidence type="ECO:0000256" key="4">
    <source>
        <dbReference type="ARBA" id="ARBA00022581"/>
    </source>
</evidence>
<keyword evidence="9" id="KW-0965">Cell junction</keyword>
<keyword evidence="12" id="KW-1015">Disulfide bond</keyword>
<reference evidence="17 18" key="2">
    <citation type="submission" date="2024-10" db="EMBL/GenBank/DDBJ databases">
        <authorList>
            <person name="Ryan C."/>
        </authorList>
    </citation>
    <scope>NUCLEOTIDE SEQUENCE [LARGE SCALE GENOMIC DNA]</scope>
</reference>
<evidence type="ECO:0000256" key="14">
    <source>
        <dbReference type="ARBA" id="ARBA00038393"/>
    </source>
</evidence>
<evidence type="ECO:0000256" key="15">
    <source>
        <dbReference type="SAM" id="SignalP"/>
    </source>
</evidence>
<proteinExistence type="inferred from homology"/>
<dbReference type="Proteomes" id="UP001497457">
    <property type="component" value="Chromosome 27b"/>
</dbReference>
<keyword evidence="7" id="KW-0677">Repeat</keyword>
<evidence type="ECO:0000256" key="8">
    <source>
        <dbReference type="ARBA" id="ARBA00022821"/>
    </source>
</evidence>
<dbReference type="InterPro" id="IPR051378">
    <property type="entry name" value="Cell2Cell_Antifungal"/>
</dbReference>
<dbReference type="AlphaFoldDB" id="A0ABC9BUI2"/>
<keyword evidence="10" id="KW-0044">Antibiotic</keyword>
<dbReference type="PANTHER" id="PTHR32080">
    <property type="entry name" value="ANTIFUNGAL PROTEIN GINKBILOBIN-2-LIKE"/>
    <property type="match status" value="1"/>
</dbReference>
<keyword evidence="4" id="KW-0945">Host-virus interaction</keyword>
<comment type="subcellular location">
    <subcellularLocation>
        <location evidence="13">Cell junction</location>
        <location evidence="13">Plasmodesma</location>
    </subcellularLocation>
    <subcellularLocation>
        <location evidence="1">Cell membrane</location>
        <topology evidence="1">Single-pass type I membrane protein</topology>
    </subcellularLocation>
</comment>
<evidence type="ECO:0000256" key="1">
    <source>
        <dbReference type="ARBA" id="ARBA00004251"/>
    </source>
</evidence>
<sequence length="148" mass="15592">MALASSSTRAPPLFLLPSIIMLSLLLLLASSPSPSHAAFTPAVPIVTCNANSYGDGDPFAASLAQLLQEMVWSPPWTAGGDVYNAVPSQAPLVYGHAACLPVAGENDCKLCVNYAATRMQEICEHSIGGRAVQAGDCMVRYENYAFTD</sequence>
<dbReference type="PANTHER" id="PTHR32080:SF54">
    <property type="entry name" value="GNK2-HOMOLOGOUS DOMAIN-CONTAINING PROTEIN"/>
    <property type="match status" value="1"/>
</dbReference>
<protein>
    <recommendedName>
        <fullName evidence="16">Gnk2-homologous domain-containing protein</fullName>
    </recommendedName>
</protein>
<dbReference type="GO" id="GO:0005886">
    <property type="term" value="C:plasma membrane"/>
    <property type="evidence" value="ECO:0007669"/>
    <property type="project" value="UniProtKB-SubCell"/>
</dbReference>
<evidence type="ECO:0000256" key="9">
    <source>
        <dbReference type="ARBA" id="ARBA00022949"/>
    </source>
</evidence>
<dbReference type="GO" id="GO:0050832">
    <property type="term" value="P:defense response to fungus"/>
    <property type="evidence" value="ECO:0007669"/>
    <property type="project" value="UniProtKB-KW"/>
</dbReference>
<evidence type="ECO:0000256" key="5">
    <source>
        <dbReference type="ARBA" id="ARBA00022729"/>
    </source>
</evidence>
<dbReference type="CDD" id="cd23509">
    <property type="entry name" value="Gnk2-like"/>
    <property type="match status" value="1"/>
</dbReference>
<evidence type="ECO:0000256" key="12">
    <source>
        <dbReference type="ARBA" id="ARBA00023157"/>
    </source>
</evidence>
<evidence type="ECO:0000256" key="11">
    <source>
        <dbReference type="ARBA" id="ARBA00023035"/>
    </source>
</evidence>
<keyword evidence="3" id="KW-0295">Fungicide</keyword>
<reference evidence="18" key="1">
    <citation type="submission" date="2024-06" db="EMBL/GenBank/DDBJ databases">
        <authorList>
            <person name="Ryan C."/>
        </authorList>
    </citation>
    <scope>NUCLEOTIDE SEQUENCE [LARGE SCALE GENOMIC DNA]</scope>
</reference>
<keyword evidence="11" id="KW-0465">Mannose-binding</keyword>
<dbReference type="EMBL" id="OZ075137">
    <property type="protein sequence ID" value="CAL5006154.1"/>
    <property type="molecule type" value="Genomic_DNA"/>
</dbReference>
<feature type="signal peptide" evidence="15">
    <location>
        <begin position="1"/>
        <end position="37"/>
    </location>
</feature>
<gene>
    <name evidence="17" type="ORF">URODEC1_LOCUS67899</name>
</gene>
<keyword evidence="5 15" id="KW-0732">Signal</keyword>
<evidence type="ECO:0000256" key="7">
    <source>
        <dbReference type="ARBA" id="ARBA00022737"/>
    </source>
</evidence>
<evidence type="ECO:0000256" key="10">
    <source>
        <dbReference type="ARBA" id="ARBA00023022"/>
    </source>
</evidence>
<dbReference type="Gene3D" id="3.30.430.20">
    <property type="entry name" value="Gnk2 domain, C-X8-C-X2-C motif"/>
    <property type="match status" value="1"/>
</dbReference>